<dbReference type="EMBL" id="CP035945">
    <property type="protein sequence ID" value="QBE99895.1"/>
    <property type="molecule type" value="Genomic_DNA"/>
</dbReference>
<evidence type="ECO:0000256" key="1">
    <source>
        <dbReference type="ARBA" id="ARBA00005564"/>
    </source>
</evidence>
<accession>A0A4P6M6R5</accession>
<dbReference type="AlphaFoldDB" id="A0A4P6M6R5"/>
<dbReference type="EC" id="3.1.1.31" evidence="2"/>
<name>A0A4P6M6R5_9FIRM</name>
<dbReference type="Proteomes" id="UP000289794">
    <property type="component" value="Chromosome"/>
</dbReference>
<dbReference type="KEGG" id="bpro:PMF13cell1_05489"/>
<dbReference type="InterPro" id="IPR019405">
    <property type="entry name" value="Lactonase_7-beta_prop"/>
</dbReference>
<dbReference type="PANTHER" id="PTHR30344:SF1">
    <property type="entry name" value="6-PHOSPHOGLUCONOLACTONASE"/>
    <property type="match status" value="1"/>
</dbReference>
<reference evidence="2 3" key="1">
    <citation type="submission" date="2019-01" db="EMBL/GenBank/DDBJ databases">
        <title>PMF-metabolizing Aryl O-demethylase.</title>
        <authorList>
            <person name="Kim M."/>
        </authorList>
    </citation>
    <scope>NUCLEOTIDE SEQUENCE [LARGE SCALE GENOMIC DNA]</scope>
    <source>
        <strain evidence="2 3">PMF1</strain>
    </source>
</reference>
<evidence type="ECO:0000313" key="3">
    <source>
        <dbReference type="Proteomes" id="UP000289794"/>
    </source>
</evidence>
<protein>
    <submittedName>
        <fullName evidence="2">6-phosphogluconolactonase</fullName>
        <ecNumber evidence="2">3.1.1.31</ecNumber>
    </submittedName>
</protein>
<gene>
    <name evidence="2" type="primary">pgl_3</name>
    <name evidence="2" type="ORF">PMF13cell1_05489</name>
</gene>
<comment type="similarity">
    <text evidence="1">Belongs to the cycloisomerase 2 family.</text>
</comment>
<keyword evidence="2" id="KW-0378">Hydrolase</keyword>
<dbReference type="InterPro" id="IPR015943">
    <property type="entry name" value="WD40/YVTN_repeat-like_dom_sf"/>
</dbReference>
<proteinExistence type="inferred from homology"/>
<dbReference type="InterPro" id="IPR011048">
    <property type="entry name" value="Haem_d1_sf"/>
</dbReference>
<dbReference type="RefSeq" id="WP_130182808.1">
    <property type="nucleotide sequence ID" value="NZ_CP035945.1"/>
</dbReference>
<evidence type="ECO:0000313" key="2">
    <source>
        <dbReference type="EMBL" id="QBE99895.1"/>
    </source>
</evidence>
<dbReference type="SUPFAM" id="SSF51004">
    <property type="entry name" value="C-terminal (heme d1) domain of cytochrome cd1-nitrite reductase"/>
    <property type="match status" value="1"/>
</dbReference>
<dbReference type="PANTHER" id="PTHR30344">
    <property type="entry name" value="6-PHOSPHOGLUCONOLACTONASE-RELATED"/>
    <property type="match status" value="1"/>
</dbReference>
<dbReference type="GO" id="GO:0017057">
    <property type="term" value="F:6-phosphogluconolactonase activity"/>
    <property type="evidence" value="ECO:0007669"/>
    <property type="project" value="UniProtKB-EC"/>
</dbReference>
<organism evidence="2 3">
    <name type="scientific">Blautia producta</name>
    <dbReference type="NCBI Taxonomy" id="33035"/>
    <lineage>
        <taxon>Bacteria</taxon>
        <taxon>Bacillati</taxon>
        <taxon>Bacillota</taxon>
        <taxon>Clostridia</taxon>
        <taxon>Lachnospirales</taxon>
        <taxon>Lachnospiraceae</taxon>
        <taxon>Blautia</taxon>
    </lineage>
</organism>
<sequence>MGNINGFIGTYASEKSKGVYRFTFDTDSGMLGRPELFYEARDAKWVSLFQSTMAVPVAKDERAGTCLLDISEGKAEVLGEVLEEKHTPCYILQDDTYVYTANYHEGLVMIYEKRPGERDGLLLVKKIAVGHLAGCHQIIFHGTLMLVPCLMLDRILCFDRTADFEKTGELIFPENSGPRHGVFNREHSKFWVVSERSNEIYCFSVKGESFHLMETLPILETLPIPDTLPLLEREACAAASVRLSDDERFLYISLRGADQIAVLKVDGEHMKLVERVSGQGEHPRDFILSKDGQFLLTVNRNCGGLVSMKRDLDSGKIVKITGRAEISQGVSVILE</sequence>
<dbReference type="InterPro" id="IPR050282">
    <property type="entry name" value="Cycloisomerase_2"/>
</dbReference>
<dbReference type="Gene3D" id="2.130.10.10">
    <property type="entry name" value="YVTN repeat-like/Quinoprotein amine dehydrogenase"/>
    <property type="match status" value="1"/>
</dbReference>
<dbReference type="Pfam" id="PF10282">
    <property type="entry name" value="Lactonase"/>
    <property type="match status" value="1"/>
</dbReference>